<dbReference type="AlphaFoldDB" id="Q9UI21"/>
<dbReference type="EMBL" id="AF111850">
    <property type="protein sequence ID" value="AAF16689.1"/>
    <property type="molecule type" value="mRNA"/>
</dbReference>
<evidence type="ECO:0000313" key="1">
    <source>
        <dbReference type="EMBL" id="AAF16689.1"/>
    </source>
</evidence>
<sequence>MAAVAQRSMPLQTGTAQICARPDPFQQALIVCPPGFQGKIEQPQPLTCFLQNGLWGSGTCSFLSRSFSWRKALLISSSESAGITELEGSSPTVANLETIGLMPQHQVNPL</sequence>
<name>Q9UI21_HUMAN</name>
<dbReference type="PeptideAtlas" id="Q9UI21"/>
<reference evidence="1" key="1">
    <citation type="submission" date="1998-12" db="EMBL/GenBank/DDBJ databases">
        <title>Functional prediction of the coding sequences of 9 new genes deduced by analysis of cDNA clones from human fetal liver.</title>
        <authorList>
            <person name="Zhang C."/>
            <person name="Yu Y."/>
            <person name="Zhang S."/>
            <person name="Ouyang S."/>
            <person name="Luo L."/>
            <person name="Wei H."/>
            <person name="Zhou G."/>
            <person name="Zhang Y."/>
            <person name="Liu M."/>
            <person name="He F."/>
        </authorList>
    </citation>
    <scope>NUCLEOTIDE SEQUENCE</scope>
    <source>
        <tissue evidence="1">Liver</tissue>
    </source>
</reference>
<accession>Q9UI21</accession>
<protein>
    <submittedName>
        <fullName evidence="1">PRO0593</fullName>
    </submittedName>
</protein>
<proteinExistence type="evidence at transcript level"/>
<organism evidence="1">
    <name type="scientific">Homo sapiens</name>
    <name type="common">Human</name>
    <dbReference type="NCBI Taxonomy" id="9606"/>
    <lineage>
        <taxon>Eukaryota</taxon>
        <taxon>Metazoa</taxon>
        <taxon>Chordata</taxon>
        <taxon>Craniata</taxon>
        <taxon>Vertebrata</taxon>
        <taxon>Euteleostomi</taxon>
        <taxon>Mammalia</taxon>
        <taxon>Eutheria</taxon>
        <taxon>Euarchontoglires</taxon>
        <taxon>Primates</taxon>
        <taxon>Haplorrhini</taxon>
        <taxon>Catarrhini</taxon>
        <taxon>Hominidae</taxon>
        <taxon>Homo</taxon>
    </lineage>
</organism>